<evidence type="ECO:0000313" key="2">
    <source>
        <dbReference type="Proteomes" id="UP000236291"/>
    </source>
</evidence>
<feature type="non-terminal residue" evidence="1">
    <location>
        <position position="38"/>
    </location>
</feature>
<organism evidence="1 2">
    <name type="scientific">Trifolium pratense</name>
    <name type="common">Red clover</name>
    <dbReference type="NCBI Taxonomy" id="57577"/>
    <lineage>
        <taxon>Eukaryota</taxon>
        <taxon>Viridiplantae</taxon>
        <taxon>Streptophyta</taxon>
        <taxon>Embryophyta</taxon>
        <taxon>Tracheophyta</taxon>
        <taxon>Spermatophyta</taxon>
        <taxon>Magnoliopsida</taxon>
        <taxon>eudicotyledons</taxon>
        <taxon>Gunneridae</taxon>
        <taxon>Pentapetalae</taxon>
        <taxon>rosids</taxon>
        <taxon>fabids</taxon>
        <taxon>Fabales</taxon>
        <taxon>Fabaceae</taxon>
        <taxon>Papilionoideae</taxon>
        <taxon>50 kb inversion clade</taxon>
        <taxon>NPAAA clade</taxon>
        <taxon>Hologalegina</taxon>
        <taxon>IRL clade</taxon>
        <taxon>Trifolieae</taxon>
        <taxon>Trifolium</taxon>
    </lineage>
</organism>
<sequence>MQKQSYVILMLQLKLLRMRQGYTGNTLESVEVDADLDE</sequence>
<dbReference type="Proteomes" id="UP000236291">
    <property type="component" value="Unassembled WGS sequence"/>
</dbReference>
<proteinExistence type="predicted"/>
<dbReference type="AlphaFoldDB" id="A0A2K3M3R0"/>
<gene>
    <name evidence="1" type="ORF">L195_g041479</name>
</gene>
<protein>
    <submittedName>
        <fullName evidence="1">Uncharacterized protein</fullName>
    </submittedName>
</protein>
<name>A0A2K3M3R0_TRIPR</name>
<reference evidence="1 2" key="2">
    <citation type="journal article" date="2017" name="Front. Plant Sci.">
        <title>Gene Classification and Mining of Molecular Markers Useful in Red Clover (Trifolium pratense) Breeding.</title>
        <authorList>
            <person name="Istvanek J."/>
            <person name="Dluhosova J."/>
            <person name="Dluhos P."/>
            <person name="Patkova L."/>
            <person name="Nedelnik J."/>
            <person name="Repkova J."/>
        </authorList>
    </citation>
    <scope>NUCLEOTIDE SEQUENCE [LARGE SCALE GENOMIC DNA]</scope>
    <source>
        <strain evidence="2">cv. Tatra</strain>
        <tissue evidence="1">Young leaves</tissue>
    </source>
</reference>
<dbReference type="EMBL" id="ASHM01048677">
    <property type="protein sequence ID" value="PNX85410.1"/>
    <property type="molecule type" value="Genomic_DNA"/>
</dbReference>
<reference evidence="1 2" key="1">
    <citation type="journal article" date="2014" name="Am. J. Bot.">
        <title>Genome assembly and annotation for red clover (Trifolium pratense; Fabaceae).</title>
        <authorList>
            <person name="Istvanek J."/>
            <person name="Jaros M."/>
            <person name="Krenek A."/>
            <person name="Repkova J."/>
        </authorList>
    </citation>
    <scope>NUCLEOTIDE SEQUENCE [LARGE SCALE GENOMIC DNA]</scope>
    <source>
        <strain evidence="2">cv. Tatra</strain>
        <tissue evidence="1">Young leaves</tissue>
    </source>
</reference>
<comment type="caution">
    <text evidence="1">The sequence shown here is derived from an EMBL/GenBank/DDBJ whole genome shotgun (WGS) entry which is preliminary data.</text>
</comment>
<accession>A0A2K3M3R0</accession>
<evidence type="ECO:0000313" key="1">
    <source>
        <dbReference type="EMBL" id="PNX85410.1"/>
    </source>
</evidence>